<accession>A0ACC3BYQ7</accession>
<comment type="caution">
    <text evidence="1">The sequence shown here is derived from an EMBL/GenBank/DDBJ whole genome shotgun (WGS) entry which is preliminary data.</text>
</comment>
<protein>
    <submittedName>
        <fullName evidence="1">Uncharacterized protein</fullName>
    </submittedName>
</protein>
<keyword evidence="2" id="KW-1185">Reference proteome</keyword>
<proteinExistence type="predicted"/>
<name>A0ACC3BYQ7_PYRYE</name>
<dbReference type="EMBL" id="CM020619">
    <property type="protein sequence ID" value="KAK1862713.1"/>
    <property type="molecule type" value="Genomic_DNA"/>
</dbReference>
<dbReference type="Proteomes" id="UP000798662">
    <property type="component" value="Chromosome 2"/>
</dbReference>
<gene>
    <name evidence="1" type="ORF">I4F81_005280</name>
</gene>
<evidence type="ECO:0000313" key="2">
    <source>
        <dbReference type="Proteomes" id="UP000798662"/>
    </source>
</evidence>
<sequence length="743" mass="82280">MSQVVAYARDLLSKEVVVHADLSNFDERVELWVCRVDRSLGRIETASANLLEWCGADVMRTRRARDLVQLWSDVHEAGLSEVAEVARMASYRVLFSDPSKDPQRLYPRLSKLLNRVDRLVIDGVSKIGLRKALVQLFAVKQPVAAALGDFGALLPMGRSRFVGTVLQPVPARDEGVLISRDVEVVKALAHVATMLNTRVASYLASSPGMGKTHFVWDLSVALANPDDERYAQAAGHLGISAWPNIVPSLRRTRLCIVSFNGACMWGRSDLGCLAMDHRLAIFLPIYLRMLWYLRCVDSRCWDDFCGDVKALLDVGATTVQGVIEEALRALREQPTILVVEELSKVSKDVFRHTWQSPAEAACSFEDVEPQEFEVSLMDAYRHELCTCTRFENTALLFTAVSFGMMYSDINEDAEDSAELDSRIADVVRQTGDPSVVERLLLSSSTSSRRGSPYFLLNAVEIGILDTEILAGSPVILVAALHICEVDSQLPIIQGDLSKRYFKGWDDLFSTGVLSCGLQGTSGTYKNPCIPPLYLVALLERWGPWQTEVALPGAGPAATDAIYMRGIMHALKELFHTYDGKGDASSVWESYYSDGPRPLLDQERFNALPDSMIVVDEGDLVDISGILALQAADLLRTSFKCKHSQVGGDYIKFLRRSGAVEGLKNEELVWEEWRTKTVLVVETNLKIAKNPSTRLTPEESRMVIIIGAENHLDVYGRSLSGFIADAPTLFAATVAKRSGKKRRV</sequence>
<reference evidence="1" key="1">
    <citation type="submission" date="2019-11" db="EMBL/GenBank/DDBJ databases">
        <title>Nori genome reveals adaptations in red seaweeds to the harsh intertidal environment.</title>
        <authorList>
            <person name="Wang D."/>
            <person name="Mao Y."/>
        </authorList>
    </citation>
    <scope>NUCLEOTIDE SEQUENCE</scope>
    <source>
        <tissue evidence="1">Gametophyte</tissue>
    </source>
</reference>
<organism evidence="1 2">
    <name type="scientific">Pyropia yezoensis</name>
    <name type="common">Susabi-nori</name>
    <name type="synonym">Porphyra yezoensis</name>
    <dbReference type="NCBI Taxonomy" id="2788"/>
    <lineage>
        <taxon>Eukaryota</taxon>
        <taxon>Rhodophyta</taxon>
        <taxon>Bangiophyceae</taxon>
        <taxon>Bangiales</taxon>
        <taxon>Bangiaceae</taxon>
        <taxon>Pyropia</taxon>
    </lineage>
</organism>
<evidence type="ECO:0000313" key="1">
    <source>
        <dbReference type="EMBL" id="KAK1862713.1"/>
    </source>
</evidence>